<evidence type="ECO:0000313" key="2">
    <source>
        <dbReference type="EMBL" id="RDS86139.1"/>
    </source>
</evidence>
<feature type="domain" description="Putative DNA-binding" evidence="1">
    <location>
        <begin position="6"/>
        <end position="91"/>
    </location>
</feature>
<organism evidence="2 3">
    <name type="scientific">Dyella psychrodurans</name>
    <dbReference type="NCBI Taxonomy" id="1927960"/>
    <lineage>
        <taxon>Bacteria</taxon>
        <taxon>Pseudomonadati</taxon>
        <taxon>Pseudomonadota</taxon>
        <taxon>Gammaproteobacteria</taxon>
        <taxon>Lysobacterales</taxon>
        <taxon>Rhodanobacteraceae</taxon>
        <taxon>Dyella</taxon>
    </lineage>
</organism>
<dbReference type="InterPro" id="IPR044922">
    <property type="entry name" value="DUF2063_N_sf"/>
</dbReference>
<accession>A0A370XCM0</accession>
<dbReference type="InterPro" id="IPR018640">
    <property type="entry name" value="DUF2063"/>
</dbReference>
<protein>
    <submittedName>
        <fullName evidence="2">DUF2063 domain-containing protein</fullName>
    </submittedName>
</protein>
<dbReference type="Proteomes" id="UP000255334">
    <property type="component" value="Unassembled WGS sequence"/>
</dbReference>
<evidence type="ECO:0000313" key="3">
    <source>
        <dbReference type="Proteomes" id="UP000255334"/>
    </source>
</evidence>
<sequence>MSLLDMQRQFCSFLVDGPNVLDQYVPTGATPGLAVYHHAYRAQLEECMRETFERTWAWLGDDQFHDGVRRYIETHPPVSWTISDYGAHFADTLDALYPDSPEVGELALLDWTLRRAFDGPDGMAVTTETMIKDIDWDHARIHFVPTLRVFAVRSNCGALWSAMASEKVPPAVEYFADVAAIRVWREGHRCRFQTIDELEMRALNHVSNGASFAELCGNLAHLLGDNHGASAAGEFLAAWVAEGLVAAIG</sequence>
<dbReference type="OrthoDB" id="343356at2"/>
<dbReference type="Pfam" id="PF09836">
    <property type="entry name" value="DUF2063"/>
    <property type="match status" value="1"/>
</dbReference>
<name>A0A370XCM0_9GAMM</name>
<dbReference type="EMBL" id="QRBF01000001">
    <property type="protein sequence ID" value="RDS86139.1"/>
    <property type="molecule type" value="Genomic_DNA"/>
</dbReference>
<gene>
    <name evidence="2" type="ORF">DWU99_02405</name>
</gene>
<keyword evidence="3" id="KW-1185">Reference proteome</keyword>
<dbReference type="AlphaFoldDB" id="A0A370XCM0"/>
<comment type="caution">
    <text evidence="2">The sequence shown here is derived from an EMBL/GenBank/DDBJ whole genome shotgun (WGS) entry which is preliminary data.</text>
</comment>
<evidence type="ECO:0000259" key="1">
    <source>
        <dbReference type="Pfam" id="PF09836"/>
    </source>
</evidence>
<reference evidence="2 3" key="1">
    <citation type="submission" date="2018-07" db="EMBL/GenBank/DDBJ databases">
        <title>Dyella monticola sp. nov. and Dyella psychrodurans sp. nov. isolated from monsoon evergreen broad-leaved forest soil of Dinghu Mountain, China.</title>
        <authorList>
            <person name="Gao Z."/>
            <person name="Qiu L."/>
        </authorList>
    </citation>
    <scope>NUCLEOTIDE SEQUENCE [LARGE SCALE GENOMIC DNA]</scope>
    <source>
        <strain evidence="2 3">4MSK11</strain>
    </source>
</reference>
<dbReference type="RefSeq" id="WP_115476390.1">
    <property type="nucleotide sequence ID" value="NZ_QRBF01000001.1"/>
</dbReference>
<dbReference type="Gene3D" id="1.10.150.690">
    <property type="entry name" value="DUF2063"/>
    <property type="match status" value="1"/>
</dbReference>
<proteinExistence type="predicted"/>